<evidence type="ECO:0000313" key="4">
    <source>
        <dbReference type="Proteomes" id="UP001162156"/>
    </source>
</evidence>
<feature type="compositionally biased region" description="Basic and acidic residues" evidence="1">
    <location>
        <begin position="323"/>
        <end position="334"/>
    </location>
</feature>
<evidence type="ECO:0000313" key="3">
    <source>
        <dbReference type="EMBL" id="KAJ8932428.1"/>
    </source>
</evidence>
<feature type="compositionally biased region" description="Basic and acidic residues" evidence="1">
    <location>
        <begin position="285"/>
        <end position="294"/>
    </location>
</feature>
<keyword evidence="2" id="KW-1133">Transmembrane helix</keyword>
<dbReference type="AlphaFoldDB" id="A0AAV8X178"/>
<proteinExistence type="predicted"/>
<sequence>MHKLFTNGQDEGLLGLPLDFDIFGSDFGNVDFNKEEDIFNDNKYTETSDKSPEETIRRICNEYDLILDNRSIDCKNLRLTQKILKIDERNIHKREADDETQLEEGSGAGEEEPEVAPELPINEEPAENSALEQPVEEAKGDDTAPLEPEEEQPVEESPPEVKESPPETTDPSTGEEVKIESETDAKITENPVEQTEGEPNVNETTPPSEGEQPKESPAETENAPYAKEADVPAVIPGEEIAQSTTIDDNRVQQKAETSAAPVETKDIVTESVVTQGVVKKKGRVLRPDATDTDKANSGNAEADKVNIEPLHEHQSEQAAAGSEEQKTGESAKDIQEARKDNKILIILFVAVVVVGGAAFAYNFIKKRKQKKDETARVENGGE</sequence>
<feature type="region of interest" description="Disordered" evidence="1">
    <location>
        <begin position="94"/>
        <end position="334"/>
    </location>
</feature>
<evidence type="ECO:0000256" key="1">
    <source>
        <dbReference type="SAM" id="MobiDB-lite"/>
    </source>
</evidence>
<feature type="transmembrane region" description="Helical" evidence="2">
    <location>
        <begin position="343"/>
        <end position="364"/>
    </location>
</feature>
<reference evidence="3" key="1">
    <citation type="journal article" date="2023" name="Insect Mol. Biol.">
        <title>Genome sequencing provides insights into the evolution of gene families encoding plant cell wall-degrading enzymes in longhorned beetles.</title>
        <authorList>
            <person name="Shin N.R."/>
            <person name="Okamura Y."/>
            <person name="Kirsch R."/>
            <person name="Pauchet Y."/>
        </authorList>
    </citation>
    <scope>NUCLEOTIDE SEQUENCE</scope>
    <source>
        <strain evidence="3">RBIC_L_NR</strain>
    </source>
</reference>
<feature type="compositionally biased region" description="Acidic residues" evidence="1">
    <location>
        <begin position="147"/>
        <end position="158"/>
    </location>
</feature>
<dbReference type="Proteomes" id="UP001162156">
    <property type="component" value="Unassembled WGS sequence"/>
</dbReference>
<feature type="compositionally biased region" description="Basic and acidic residues" evidence="1">
    <location>
        <begin position="301"/>
        <end position="315"/>
    </location>
</feature>
<keyword evidence="2" id="KW-0812">Transmembrane</keyword>
<protein>
    <submittedName>
        <fullName evidence="3">Uncharacterized protein</fullName>
    </submittedName>
</protein>
<keyword evidence="4" id="KW-1185">Reference proteome</keyword>
<gene>
    <name evidence="3" type="ORF">NQ314_014685</name>
</gene>
<evidence type="ECO:0000256" key="2">
    <source>
        <dbReference type="SAM" id="Phobius"/>
    </source>
</evidence>
<comment type="caution">
    <text evidence="3">The sequence shown here is derived from an EMBL/GenBank/DDBJ whole genome shotgun (WGS) entry which is preliminary data.</text>
</comment>
<accession>A0AAV8X178</accession>
<organism evidence="3 4">
    <name type="scientific">Rhamnusium bicolor</name>
    <dbReference type="NCBI Taxonomy" id="1586634"/>
    <lineage>
        <taxon>Eukaryota</taxon>
        <taxon>Metazoa</taxon>
        <taxon>Ecdysozoa</taxon>
        <taxon>Arthropoda</taxon>
        <taxon>Hexapoda</taxon>
        <taxon>Insecta</taxon>
        <taxon>Pterygota</taxon>
        <taxon>Neoptera</taxon>
        <taxon>Endopterygota</taxon>
        <taxon>Coleoptera</taxon>
        <taxon>Polyphaga</taxon>
        <taxon>Cucujiformia</taxon>
        <taxon>Chrysomeloidea</taxon>
        <taxon>Cerambycidae</taxon>
        <taxon>Lepturinae</taxon>
        <taxon>Rhagiini</taxon>
        <taxon>Rhamnusium</taxon>
    </lineage>
</organism>
<feature type="compositionally biased region" description="Basic and acidic residues" evidence="1">
    <location>
        <begin position="175"/>
        <end position="187"/>
    </location>
</feature>
<name>A0AAV8X178_9CUCU</name>
<dbReference type="EMBL" id="JANEYF010004049">
    <property type="protein sequence ID" value="KAJ8932428.1"/>
    <property type="molecule type" value="Genomic_DNA"/>
</dbReference>
<keyword evidence="2" id="KW-0472">Membrane</keyword>